<dbReference type="GO" id="GO:0016020">
    <property type="term" value="C:membrane"/>
    <property type="evidence" value="ECO:0007669"/>
    <property type="project" value="UniProtKB-SubCell"/>
</dbReference>
<proteinExistence type="inferred from homology"/>
<evidence type="ECO:0000256" key="4">
    <source>
        <dbReference type="ARBA" id="ARBA00022475"/>
    </source>
</evidence>
<evidence type="ECO:0000256" key="3">
    <source>
        <dbReference type="ARBA" id="ARBA00020552"/>
    </source>
</evidence>
<evidence type="ECO:0000256" key="2">
    <source>
        <dbReference type="ARBA" id="ARBA00010270"/>
    </source>
</evidence>
<keyword evidence="4" id="KW-0472">Membrane</keyword>
<accession>J1JPK2</accession>
<organism evidence="8 9">
    <name type="scientific">Cardidatus Bartonella washoeensis 085-0475</name>
    <dbReference type="NCBI Taxonomy" id="1094564"/>
    <lineage>
        <taxon>Bacteria</taxon>
        <taxon>Pseudomonadati</taxon>
        <taxon>Pseudomonadota</taxon>
        <taxon>Alphaproteobacteria</taxon>
        <taxon>Hyphomicrobiales</taxon>
        <taxon>Bartonellaceae</taxon>
        <taxon>Bartonella</taxon>
    </lineage>
</organism>
<gene>
    <name evidence="8" type="ORF">MCW_00171</name>
</gene>
<dbReference type="InterPro" id="IPR012413">
    <property type="entry name" value="BA14K"/>
</dbReference>
<dbReference type="PATRIC" id="fig|1094564.3.peg.227"/>
<protein>
    <recommendedName>
        <fullName evidence="3">Lectin-like protein BA14k</fullName>
    </recommendedName>
</protein>
<dbReference type="Pfam" id="PF07886">
    <property type="entry name" value="BA14K"/>
    <property type="match status" value="1"/>
</dbReference>
<evidence type="ECO:0000256" key="6">
    <source>
        <dbReference type="ARBA" id="ARBA00025321"/>
    </source>
</evidence>
<evidence type="ECO:0000313" key="8">
    <source>
        <dbReference type="EMBL" id="EJF86275.1"/>
    </source>
</evidence>
<evidence type="ECO:0000256" key="5">
    <source>
        <dbReference type="ARBA" id="ARBA00022734"/>
    </source>
</evidence>
<dbReference type="STRING" id="1094564.MCW_00171"/>
<comment type="function">
    <text evidence="6">Has immunoglobulin-binding and hemagglutination properties, and can bind to mannose. Essential for virulence. May be involved in LPS biosynthesis or polysaccharide transport.</text>
</comment>
<reference evidence="8 9" key="1">
    <citation type="submission" date="2012-03" db="EMBL/GenBank/DDBJ databases">
        <title>The Genome Sequence of Bartonella washoensis 085-0475.</title>
        <authorList>
            <consortium name="The Broad Institute Genome Sequencing Platform"/>
            <consortium name="The Broad Institute Genome Sequencing Center for Infectious Disease"/>
            <person name="Feldgarden M."/>
            <person name="Kirby J."/>
            <person name="Kosoy M."/>
            <person name="Birtles R."/>
            <person name="Probert W.S."/>
            <person name="Chiaraviglio L."/>
            <person name="Young S.K."/>
            <person name="Zeng Q."/>
            <person name="Gargeya S."/>
            <person name="Fitzgerald M."/>
            <person name="Haas B."/>
            <person name="Abouelleil A."/>
            <person name="Alvarado L."/>
            <person name="Arachchi H.M."/>
            <person name="Berlin A."/>
            <person name="Chapman S.B."/>
            <person name="Gearin G."/>
            <person name="Goldberg J."/>
            <person name="Griggs A."/>
            <person name="Gujja S."/>
            <person name="Hansen M."/>
            <person name="Heiman D."/>
            <person name="Howarth C."/>
            <person name="Larimer J."/>
            <person name="Lui A."/>
            <person name="MacDonald P.J.P."/>
            <person name="McCowen C."/>
            <person name="Montmayeur A."/>
            <person name="Murphy C."/>
            <person name="Neiman D."/>
            <person name="Pearson M."/>
            <person name="Priest M."/>
            <person name="Roberts A."/>
            <person name="Saif S."/>
            <person name="Shea T."/>
            <person name="Sisk P."/>
            <person name="Stolte C."/>
            <person name="Sykes S."/>
            <person name="Wortman J."/>
            <person name="Nusbaum C."/>
            <person name="Birren B."/>
        </authorList>
    </citation>
    <scope>NUCLEOTIDE SEQUENCE [LARGE SCALE GENOMIC DNA]</scope>
    <source>
        <strain evidence="8 9">085-0475</strain>
    </source>
</reference>
<feature type="region of interest" description="Disordered" evidence="7">
    <location>
        <begin position="78"/>
        <end position="99"/>
    </location>
</feature>
<dbReference type="GO" id="GO:0030246">
    <property type="term" value="F:carbohydrate binding"/>
    <property type="evidence" value="ECO:0007669"/>
    <property type="project" value="UniProtKB-KW"/>
</dbReference>
<comment type="similarity">
    <text evidence="2">Belongs to the BA14k family.</text>
</comment>
<sequence length="228" mass="26563">MKKVIRVAVLSVISTAAVLVPLGTTLADMASFHSEYVTREIDNSIRRMKAENHFPSHNFSIHSDDYSSRSVLNKHHPFHSSNNQHHRHVDHKRREKQHYHVERKKYHYVERKTTKHHHIHEHHVNRNNSGDTLAAGVIGLAAGAILGNILKQPEQPQIVYQTVPQNRVVYQQVPQGQVIYQIQSETTYQPWTADWLQYCKQRYRSFNPKTGTFRGYDGLDHFCYAPVR</sequence>
<name>J1JPK2_9HYPH</name>
<dbReference type="EMBL" id="AILX01000005">
    <property type="protein sequence ID" value="EJF86275.1"/>
    <property type="molecule type" value="Genomic_DNA"/>
</dbReference>
<keyword evidence="5" id="KW-0430">Lectin</keyword>
<evidence type="ECO:0000313" key="9">
    <source>
        <dbReference type="Proteomes" id="UP000002646"/>
    </source>
</evidence>
<comment type="subcellular location">
    <subcellularLocation>
        <location evidence="1">Membrane</location>
        <topology evidence="1">Single-pass membrane protein</topology>
    </subcellularLocation>
</comment>
<keyword evidence="4" id="KW-1003">Cell membrane</keyword>
<comment type="caution">
    <text evidence="8">The sequence shown here is derived from an EMBL/GenBank/DDBJ whole genome shotgun (WGS) entry which is preliminary data.</text>
</comment>
<evidence type="ECO:0000256" key="7">
    <source>
        <dbReference type="SAM" id="MobiDB-lite"/>
    </source>
</evidence>
<dbReference type="AlphaFoldDB" id="J1JPK2"/>
<dbReference type="HOGENOM" id="CLU_095224_0_0_5"/>
<dbReference type="OrthoDB" id="7889197at2"/>
<dbReference type="RefSeq" id="WP_006924987.1">
    <property type="nucleotide sequence ID" value="NZ_JH725101.1"/>
</dbReference>
<dbReference type="Proteomes" id="UP000002646">
    <property type="component" value="Unassembled WGS sequence"/>
</dbReference>
<evidence type="ECO:0000256" key="1">
    <source>
        <dbReference type="ARBA" id="ARBA00004167"/>
    </source>
</evidence>